<reference evidence="2" key="1">
    <citation type="journal article" date="2019" name="Int. J. Syst. Evol. Microbiol.">
        <title>The Global Catalogue of Microorganisms (GCM) 10K type strain sequencing project: providing services to taxonomists for standard genome sequencing and annotation.</title>
        <authorList>
            <consortium name="The Broad Institute Genomics Platform"/>
            <consortium name="The Broad Institute Genome Sequencing Center for Infectious Disease"/>
            <person name="Wu L."/>
            <person name="Ma J."/>
        </authorList>
    </citation>
    <scope>NUCLEOTIDE SEQUENCE [LARGE SCALE GENOMIC DNA]</scope>
    <source>
        <strain evidence="2">GH52</strain>
    </source>
</reference>
<protein>
    <recommendedName>
        <fullName evidence="3">Lipoprotein</fullName>
    </recommendedName>
</protein>
<dbReference type="Proteomes" id="UP001597362">
    <property type="component" value="Unassembled WGS sequence"/>
</dbReference>
<gene>
    <name evidence="1" type="ORF">ACFSJH_00900</name>
</gene>
<evidence type="ECO:0000313" key="1">
    <source>
        <dbReference type="EMBL" id="MFD2114310.1"/>
    </source>
</evidence>
<comment type="caution">
    <text evidence="1">The sequence shown here is derived from an EMBL/GenBank/DDBJ whole genome shotgun (WGS) entry which is preliminary data.</text>
</comment>
<accession>A0ABW4YF16</accession>
<name>A0ABW4YF16_9BACL</name>
<sequence length="390" mass="43688">MIISATTQGSNQNRKKLKLGFALLATAIIIGGCSSFGAPAPKTDSFVLSEDVQQEVRNMEPPIIEGQLLPLSEELDYDNIMSIHNDKLLFNKTQGFYMVNIESGNNQQPVKLLDEPVVAVSKDGKKALYGTAADVYILDIDSGESNKIKTSSEMNERQAKKSDYSPMYFADAQGRYIVSTIKIGVIAVTDTVTDKVYTIKLADYLKSESFGYNNDFKVYENELYMFASVSPEEFSSLIKINLEELRSEKVIQEMEFNRFELLSDGTILLDGQMGNEDGLFLYNPAAKSFTTVVSVPVDPDRSYYAFSLSLDEKHILIDNFRNDTVEIAEFKEGKLLNKKVVLKGYMLPAIVDLMTSWDMDRNQLYIKLAMFDGSISSNTVSNIMKLSTNE</sequence>
<dbReference type="RefSeq" id="WP_377769282.1">
    <property type="nucleotide sequence ID" value="NZ_JBHUHO010000003.1"/>
</dbReference>
<proteinExistence type="predicted"/>
<evidence type="ECO:0008006" key="3">
    <source>
        <dbReference type="Google" id="ProtNLM"/>
    </source>
</evidence>
<dbReference type="InterPro" id="IPR015943">
    <property type="entry name" value="WD40/YVTN_repeat-like_dom_sf"/>
</dbReference>
<evidence type="ECO:0000313" key="2">
    <source>
        <dbReference type="Proteomes" id="UP001597362"/>
    </source>
</evidence>
<keyword evidence="2" id="KW-1185">Reference proteome</keyword>
<dbReference type="Gene3D" id="2.130.10.10">
    <property type="entry name" value="YVTN repeat-like/Quinoprotein amine dehydrogenase"/>
    <property type="match status" value="1"/>
</dbReference>
<dbReference type="SUPFAM" id="SSF69304">
    <property type="entry name" value="Tricorn protease N-terminal domain"/>
    <property type="match status" value="1"/>
</dbReference>
<organism evidence="1 2">
    <name type="scientific">Paenibacillus yanchengensis</name>
    <dbReference type="NCBI Taxonomy" id="2035833"/>
    <lineage>
        <taxon>Bacteria</taxon>
        <taxon>Bacillati</taxon>
        <taxon>Bacillota</taxon>
        <taxon>Bacilli</taxon>
        <taxon>Bacillales</taxon>
        <taxon>Paenibacillaceae</taxon>
        <taxon>Paenibacillus</taxon>
    </lineage>
</organism>
<dbReference type="EMBL" id="JBHUHO010000003">
    <property type="protein sequence ID" value="MFD2114310.1"/>
    <property type="molecule type" value="Genomic_DNA"/>
</dbReference>